<keyword evidence="4 8" id="KW-0812">Transmembrane</keyword>
<dbReference type="GO" id="GO:0006820">
    <property type="term" value="P:monoatomic anion transport"/>
    <property type="evidence" value="ECO:0007669"/>
    <property type="project" value="TreeGrafter"/>
</dbReference>
<keyword evidence="11" id="KW-1185">Reference proteome</keyword>
<evidence type="ECO:0000259" key="9">
    <source>
        <dbReference type="Pfam" id="PF00924"/>
    </source>
</evidence>
<dbReference type="PANTHER" id="PTHR31618">
    <property type="entry name" value="MECHANOSENSITIVE ION CHANNEL PROTEIN 5"/>
    <property type="match status" value="1"/>
</dbReference>
<dbReference type="InterPro" id="IPR023408">
    <property type="entry name" value="MscS_beta-dom_sf"/>
</dbReference>
<evidence type="ECO:0000256" key="2">
    <source>
        <dbReference type="ARBA" id="ARBA00008017"/>
    </source>
</evidence>
<evidence type="ECO:0000256" key="1">
    <source>
        <dbReference type="ARBA" id="ARBA00004141"/>
    </source>
</evidence>
<dbReference type="SUPFAM" id="SSF50182">
    <property type="entry name" value="Sm-like ribonucleoproteins"/>
    <property type="match status" value="1"/>
</dbReference>
<protein>
    <recommendedName>
        <fullName evidence="9">Mechanosensitive ion channel MscS domain-containing protein</fullName>
    </recommendedName>
</protein>
<dbReference type="InterPro" id="IPR010920">
    <property type="entry name" value="LSM_dom_sf"/>
</dbReference>
<sequence length="652" mass="75048">MLLKFVHSPGLRQAADQYKVEADGSSQLPSVTPKNRSEMVSNAERLGKSSHQCGEDVDDDDDDPFLDENIPEEFKRSKVNSLGMIQWASLFLVIVALICSLTIPVLQRQTFWDLRLWKWELLALVLLCGRLVSGWGVRIVVFFFERNFFLRMRVLYFVYGVRKAVQNCLWLGLVLVAWKYIIDQKAEVETRSKVLPYVSKILVCLLVATLLRLVKTFVVKVLASSFHMRTYFDRIQEALFHQYVIQTLSGPRSIDLRGLREEDEEQQVRTAPGAGLKKGFSRQQSAGIAMERLHRLSQKNVSAWGLKKLMNIVRHGSLSTLDEQISGASGEDESIVQILTEYQAKAAAKKIFDNVAKPGSKHIYLEDLMCFMGEDEALKAMGLFEGALQSNRVSRRSLKNWVINAFRERRALSLTLNDTKTAVKRLHQMVNVVMAVVIFVLWLLIMDLATVHLLVLVSSQLLLMVFEALIFLFGMHPFDVGDRCEVDGVQMIVEEMNILTTVFLRYDNQKIAYPNSVLLTKPISNFYRSPDMWDFVDFCIDVATPEEKVALMKERIKAHIEEKEDYWYPNPSVMLRDVEDMNKLKVSIWLQHRMNHQNMVERWTRRELVVQAMIKVFRELQIEYRMLPLDVSVRNIPPPSSSRLPSTWSTCG</sequence>
<keyword evidence="5 8" id="KW-1133">Transmembrane helix</keyword>
<dbReference type="InterPro" id="IPR016688">
    <property type="entry name" value="MscS-like_plants/fungi"/>
</dbReference>
<name>A0A7I8IE27_SPIIN</name>
<comment type="similarity">
    <text evidence="2">Belongs to the MscS (TC 1.A.23) family.</text>
</comment>
<dbReference type="Pfam" id="PF00924">
    <property type="entry name" value="MS_channel_2nd"/>
    <property type="match status" value="1"/>
</dbReference>
<evidence type="ECO:0000256" key="6">
    <source>
        <dbReference type="ARBA" id="ARBA00023136"/>
    </source>
</evidence>
<dbReference type="PANTHER" id="PTHR31618:SF1">
    <property type="entry name" value="EF-HAND DOMAIN-CONTAINING PROTEIN"/>
    <property type="match status" value="1"/>
</dbReference>
<feature type="transmembrane region" description="Helical" evidence="8">
    <location>
        <begin position="194"/>
        <end position="214"/>
    </location>
</feature>
<evidence type="ECO:0000256" key="7">
    <source>
        <dbReference type="SAM" id="MobiDB-lite"/>
    </source>
</evidence>
<dbReference type="AlphaFoldDB" id="A0A7I8IE27"/>
<feature type="transmembrane region" description="Helical" evidence="8">
    <location>
        <begin position="429"/>
        <end position="445"/>
    </location>
</feature>
<keyword evidence="6 8" id="KW-0472">Membrane</keyword>
<evidence type="ECO:0000313" key="11">
    <source>
        <dbReference type="Proteomes" id="UP001189122"/>
    </source>
</evidence>
<reference evidence="10 11" key="1">
    <citation type="submission" date="2019-12" db="EMBL/GenBank/DDBJ databases">
        <authorList>
            <person name="Scholz U."/>
            <person name="Mascher M."/>
            <person name="Fiebig A."/>
        </authorList>
    </citation>
    <scope>NUCLEOTIDE SEQUENCE</scope>
</reference>
<comment type="subcellular location">
    <subcellularLocation>
        <location evidence="1">Membrane</location>
        <topology evidence="1">Multi-pass membrane protein</topology>
    </subcellularLocation>
</comment>
<dbReference type="FunFam" id="2.30.30.60:FF:000003">
    <property type="entry name" value="Predicted mechanosensitive ion channel"/>
    <property type="match status" value="1"/>
</dbReference>
<evidence type="ECO:0000256" key="8">
    <source>
        <dbReference type="SAM" id="Phobius"/>
    </source>
</evidence>
<feature type="transmembrane region" description="Helical" evidence="8">
    <location>
        <begin position="164"/>
        <end position="182"/>
    </location>
</feature>
<dbReference type="InterPro" id="IPR006685">
    <property type="entry name" value="MscS_channel_2nd"/>
</dbReference>
<gene>
    <name evidence="10" type="ORF">SI7747_02002578</name>
</gene>
<evidence type="ECO:0000256" key="3">
    <source>
        <dbReference type="ARBA" id="ARBA00022448"/>
    </source>
</evidence>
<feature type="transmembrane region" description="Helical" evidence="8">
    <location>
        <begin position="451"/>
        <end position="473"/>
    </location>
</feature>
<dbReference type="GO" id="GO:0005886">
    <property type="term" value="C:plasma membrane"/>
    <property type="evidence" value="ECO:0007669"/>
    <property type="project" value="TreeGrafter"/>
</dbReference>
<dbReference type="Gene3D" id="2.30.30.60">
    <property type="match status" value="1"/>
</dbReference>
<dbReference type="EMBL" id="LR743589">
    <property type="protein sequence ID" value="CAA2616356.1"/>
    <property type="molecule type" value="Genomic_DNA"/>
</dbReference>
<proteinExistence type="inferred from homology"/>
<keyword evidence="3" id="KW-0813">Transport</keyword>
<feature type="transmembrane region" description="Helical" evidence="8">
    <location>
        <begin position="84"/>
        <end position="106"/>
    </location>
</feature>
<feature type="transmembrane region" description="Helical" evidence="8">
    <location>
        <begin position="121"/>
        <end position="144"/>
    </location>
</feature>
<dbReference type="GO" id="GO:0008381">
    <property type="term" value="F:mechanosensitive monoatomic ion channel activity"/>
    <property type="evidence" value="ECO:0007669"/>
    <property type="project" value="TreeGrafter"/>
</dbReference>
<dbReference type="PIRSF" id="PIRSF017209">
    <property type="entry name" value="Memb_At2g17000_prd"/>
    <property type="match status" value="1"/>
</dbReference>
<dbReference type="EMBL" id="CACRZD030000002">
    <property type="protein sequence ID" value="CAA6656038.1"/>
    <property type="molecule type" value="Genomic_DNA"/>
</dbReference>
<feature type="domain" description="Mechanosensitive ion channel MscS" evidence="9">
    <location>
        <begin position="469"/>
        <end position="526"/>
    </location>
</feature>
<dbReference type="GO" id="GO:0050982">
    <property type="term" value="P:detection of mechanical stimulus"/>
    <property type="evidence" value="ECO:0007669"/>
    <property type="project" value="UniProtKB-ARBA"/>
</dbReference>
<organism evidence="10">
    <name type="scientific">Spirodela intermedia</name>
    <name type="common">Intermediate duckweed</name>
    <dbReference type="NCBI Taxonomy" id="51605"/>
    <lineage>
        <taxon>Eukaryota</taxon>
        <taxon>Viridiplantae</taxon>
        <taxon>Streptophyta</taxon>
        <taxon>Embryophyta</taxon>
        <taxon>Tracheophyta</taxon>
        <taxon>Spermatophyta</taxon>
        <taxon>Magnoliopsida</taxon>
        <taxon>Liliopsida</taxon>
        <taxon>Araceae</taxon>
        <taxon>Lemnoideae</taxon>
        <taxon>Spirodela</taxon>
    </lineage>
</organism>
<dbReference type="Proteomes" id="UP001189122">
    <property type="component" value="Unassembled WGS sequence"/>
</dbReference>
<evidence type="ECO:0000256" key="5">
    <source>
        <dbReference type="ARBA" id="ARBA00022989"/>
    </source>
</evidence>
<evidence type="ECO:0000256" key="4">
    <source>
        <dbReference type="ARBA" id="ARBA00022692"/>
    </source>
</evidence>
<evidence type="ECO:0000313" key="10">
    <source>
        <dbReference type="EMBL" id="CAA2616356.1"/>
    </source>
</evidence>
<feature type="region of interest" description="Disordered" evidence="7">
    <location>
        <begin position="42"/>
        <end position="61"/>
    </location>
</feature>
<accession>A0A7I8IE27</accession>